<feature type="compositionally biased region" description="Polar residues" evidence="1">
    <location>
        <begin position="221"/>
        <end position="233"/>
    </location>
</feature>
<sequence length="615" mass="71612">MSIQMATLLNEYNNYQRKNGFNYSSLSNSIQGKRNNQTMTYLSLPCINQNLEHRTPVEHVFQIPVQQIPVQQNPVQQILLVPSFVQNMPVMKQKSIQNYPSRYPNQLQSELNSFNLESPSDSNRFIFNAPILDNTTQWNINQYNYLINKGINHGGNDYRSNNSEDNESNTHYPDISNNNNYQPNIVPTRLISTKSIPCIIKNNGNMNNPIAENDSNDCKSFKNSNFSNDKGAQNNYEENNNNKKENVKRKSKNSVKEKYNSVLKIISLPGSKLPDEKEAKIVYKGDHEYKEKREFKLCIENQNGIFSNVKFIRIILNEKHEIFSDKSEKGSFYNIRDESCKDDLNFIEANFIDKKKFDISFPFKGKNKKTCYNKINILFMKEDKKTEVFKVKVSLETGRGRQRKNNEKEGEMPYKGFYEKKQKIDIINELLEFEKKNGGKLFVFLEEIMKEKGELGQNSEQQKLEEKLLKELKNNKIDCDEKLNTININTIITKIEDCKDRNKKVSLLILCFDIIYERFMVNADDKGIIGYLYQNHKNFIENYKNGKSGEHYLVLIDDQVESGVDETPKSPKRTHPNEQIEEETNKKLRRSNTSTIVLDKLNKKSDSDSLLVDHS</sequence>
<accession>A0A1Y1V5F2</accession>
<keyword evidence="3" id="KW-1185">Reference proteome</keyword>
<feature type="region of interest" description="Disordered" evidence="1">
    <location>
        <begin position="563"/>
        <end position="591"/>
    </location>
</feature>
<gene>
    <name evidence="2" type="ORF">BCR36DRAFT_356456</name>
</gene>
<reference evidence="2 3" key="1">
    <citation type="submission" date="2016-08" db="EMBL/GenBank/DDBJ databases">
        <title>Genomes of anaerobic fungi encode conserved fungal cellulosomes for biomass hydrolysis.</title>
        <authorList>
            <consortium name="DOE Joint Genome Institute"/>
            <person name="Haitjema C.H."/>
            <person name="Gilmore S.P."/>
            <person name="Henske J.K."/>
            <person name="Solomon K.V."/>
            <person name="De Groot R."/>
            <person name="Kuo A."/>
            <person name="Mondo S.J."/>
            <person name="Salamov A.A."/>
            <person name="Labutti K."/>
            <person name="Zhao Z."/>
            <person name="Chiniquy J."/>
            <person name="Barry K."/>
            <person name="Brewer H.M."/>
            <person name="Purvine S.O."/>
            <person name="Wright A.T."/>
            <person name="Boxma B."/>
            <person name="Van Alen T."/>
            <person name="Hackstein J.H."/>
            <person name="Baker S.E."/>
            <person name="Grigoriev I.V."/>
            <person name="O'Malley M.A."/>
        </authorList>
    </citation>
    <scope>NUCLEOTIDE SEQUENCE [LARGE SCALE GENOMIC DNA]</scope>
    <source>
        <strain evidence="3">finn</strain>
    </source>
</reference>
<dbReference type="Proteomes" id="UP000193719">
    <property type="component" value="Unassembled WGS sequence"/>
</dbReference>
<feature type="compositionally biased region" description="Basic and acidic residues" evidence="1">
    <location>
        <begin position="575"/>
        <end position="586"/>
    </location>
</feature>
<comment type="caution">
    <text evidence="2">The sequence shown here is derived from an EMBL/GenBank/DDBJ whole genome shotgun (WGS) entry which is preliminary data.</text>
</comment>
<dbReference type="AlphaFoldDB" id="A0A1Y1V5F2"/>
<feature type="compositionally biased region" description="Polar residues" evidence="1">
    <location>
        <begin position="158"/>
        <end position="180"/>
    </location>
</feature>
<organism evidence="2 3">
    <name type="scientific">Piromyces finnis</name>
    <dbReference type="NCBI Taxonomy" id="1754191"/>
    <lineage>
        <taxon>Eukaryota</taxon>
        <taxon>Fungi</taxon>
        <taxon>Fungi incertae sedis</taxon>
        <taxon>Chytridiomycota</taxon>
        <taxon>Chytridiomycota incertae sedis</taxon>
        <taxon>Neocallimastigomycetes</taxon>
        <taxon>Neocallimastigales</taxon>
        <taxon>Neocallimastigaceae</taxon>
        <taxon>Piromyces</taxon>
    </lineage>
</organism>
<feature type="region of interest" description="Disordered" evidence="1">
    <location>
        <begin position="211"/>
        <end position="254"/>
    </location>
</feature>
<reference evidence="2 3" key="2">
    <citation type="submission" date="2016-08" db="EMBL/GenBank/DDBJ databases">
        <title>Pervasive Adenine N6-methylation of Active Genes in Fungi.</title>
        <authorList>
            <consortium name="DOE Joint Genome Institute"/>
            <person name="Mondo S.J."/>
            <person name="Dannebaum R.O."/>
            <person name="Kuo R.C."/>
            <person name="Labutti K."/>
            <person name="Haridas S."/>
            <person name="Kuo A."/>
            <person name="Salamov A."/>
            <person name="Ahrendt S.R."/>
            <person name="Lipzen A."/>
            <person name="Sullivan W."/>
            <person name="Andreopoulos W.B."/>
            <person name="Clum A."/>
            <person name="Lindquist E."/>
            <person name="Daum C."/>
            <person name="Ramamoorthy G.K."/>
            <person name="Gryganskyi A."/>
            <person name="Culley D."/>
            <person name="Magnuson J.K."/>
            <person name="James T.Y."/>
            <person name="O'Malley M.A."/>
            <person name="Stajich J.E."/>
            <person name="Spatafora J.W."/>
            <person name="Visel A."/>
            <person name="Grigoriev I.V."/>
        </authorList>
    </citation>
    <scope>NUCLEOTIDE SEQUENCE [LARGE SCALE GENOMIC DNA]</scope>
    <source>
        <strain evidence="3">finn</strain>
    </source>
</reference>
<protein>
    <submittedName>
        <fullName evidence="2">Uncharacterized protein</fullName>
    </submittedName>
</protein>
<evidence type="ECO:0000256" key="1">
    <source>
        <dbReference type="SAM" id="MobiDB-lite"/>
    </source>
</evidence>
<dbReference type="EMBL" id="MCFH01000033">
    <property type="protein sequence ID" value="ORX46925.1"/>
    <property type="molecule type" value="Genomic_DNA"/>
</dbReference>
<evidence type="ECO:0000313" key="3">
    <source>
        <dbReference type="Proteomes" id="UP000193719"/>
    </source>
</evidence>
<name>A0A1Y1V5F2_9FUNG</name>
<proteinExistence type="predicted"/>
<feature type="region of interest" description="Disordered" evidence="1">
    <location>
        <begin position="157"/>
        <end position="180"/>
    </location>
</feature>
<evidence type="ECO:0000313" key="2">
    <source>
        <dbReference type="EMBL" id="ORX46925.1"/>
    </source>
</evidence>